<reference evidence="2 3" key="1">
    <citation type="submission" date="2016-02" db="EMBL/GenBank/DDBJ databases">
        <title>Complete genome sequence and transcriptome regulation of the pentose utilising yeast Sugiyamaella lignohabitans.</title>
        <authorList>
            <person name="Bellasio M."/>
            <person name="Peymann A."/>
            <person name="Valli M."/>
            <person name="Sipitzky M."/>
            <person name="Graf A."/>
            <person name="Sauer M."/>
            <person name="Marx H."/>
            <person name="Mattanovich D."/>
        </authorList>
    </citation>
    <scope>NUCLEOTIDE SEQUENCE [LARGE SCALE GENOMIC DNA]</scope>
    <source>
        <strain evidence="2 3">CBS 10342</strain>
    </source>
</reference>
<dbReference type="GeneID" id="30035666"/>
<protein>
    <submittedName>
        <fullName evidence="2">Uncharacterized protein</fullName>
    </submittedName>
</protein>
<dbReference type="GO" id="GO:0005802">
    <property type="term" value="C:trans-Golgi network"/>
    <property type="evidence" value="ECO:0007669"/>
    <property type="project" value="TreeGrafter"/>
</dbReference>
<evidence type="ECO:0000313" key="3">
    <source>
        <dbReference type="Proteomes" id="UP000189580"/>
    </source>
</evidence>
<dbReference type="RefSeq" id="XP_018738451.1">
    <property type="nucleotide sequence ID" value="XM_018880653.1"/>
</dbReference>
<sequence length="435" mass="48367">MFPHIEIIHSKESPIRNPVIVKVESNGLRLHFDGSDQSLRLIEVLDWSLSTRVAYKGTELAKDGVLTFKQIYSKVFGPTYPGWFDRDSSRYILSYPGVAFSFVVPESISEDSIVKYLSGATPNNSRDLRGACLSMAIFKGHSWQVAQSQIFKPRPLLLGKSILGNGENGSFDNEPEVAPNSLSESSASQIMIDHLQIRHTSGDCLVIFSHHPHGIKDFDIKLNSTDMQSAIMTLGPPSERIFKQDSRLSIHNPDISFDEDDIVGTTGTNNRRRVLSELSSRANTDLFFNYFELGFDLCFDTSLPNPTVKKIIIHGNVPSSLSFQVYNRCRWLLFPPSNRNGNSSQGSPLPPVSSETPFTEFYNQFVPEGTNTPPMSMMLNRTIESPGSSVELVGEDDINHSAADEDDWGATQLYGCPRCIFEVLKNGAVSSLTIF</sequence>
<evidence type="ECO:0000313" key="2">
    <source>
        <dbReference type="EMBL" id="ANB15974.1"/>
    </source>
</evidence>
<name>A0A170QYD8_9ASCO</name>
<dbReference type="OrthoDB" id="411211at2759"/>
<dbReference type="AlphaFoldDB" id="A0A170QYD8"/>
<proteinExistence type="inferred from homology"/>
<dbReference type="InterPro" id="IPR039156">
    <property type="entry name" value="PHAF1/BROMI"/>
</dbReference>
<dbReference type="Proteomes" id="UP000189580">
    <property type="component" value="Chromosome b"/>
</dbReference>
<gene>
    <name evidence="2" type="ORF">AWJ20_3623</name>
</gene>
<dbReference type="PANTHER" id="PTHR13465">
    <property type="entry name" value="UPF0183 PROTEIN"/>
    <property type="match status" value="1"/>
</dbReference>
<evidence type="ECO:0000256" key="1">
    <source>
        <dbReference type="ARBA" id="ARBA00024339"/>
    </source>
</evidence>
<dbReference type="KEGG" id="slb:AWJ20_3623"/>
<dbReference type="EMBL" id="CP014503">
    <property type="protein sequence ID" value="ANB15974.1"/>
    <property type="molecule type" value="Genomic_DNA"/>
</dbReference>
<comment type="similarity">
    <text evidence="1">Belongs to the PHAF1 family.</text>
</comment>
<accession>A0A170QYD8</accession>
<dbReference type="GO" id="GO:0043001">
    <property type="term" value="P:Golgi to plasma membrane protein transport"/>
    <property type="evidence" value="ECO:0007669"/>
    <property type="project" value="TreeGrafter"/>
</dbReference>
<keyword evidence="3" id="KW-1185">Reference proteome</keyword>
<organism evidence="2 3">
    <name type="scientific">Sugiyamaella lignohabitans</name>
    <dbReference type="NCBI Taxonomy" id="796027"/>
    <lineage>
        <taxon>Eukaryota</taxon>
        <taxon>Fungi</taxon>
        <taxon>Dikarya</taxon>
        <taxon>Ascomycota</taxon>
        <taxon>Saccharomycotina</taxon>
        <taxon>Dipodascomycetes</taxon>
        <taxon>Dipodascales</taxon>
        <taxon>Trichomonascaceae</taxon>
        <taxon>Sugiyamaella</taxon>
    </lineage>
</organism>
<dbReference type="PANTHER" id="PTHR13465:SF2">
    <property type="entry name" value="PHAGOSOME ASSEMBLY FACTOR 1"/>
    <property type="match status" value="1"/>
</dbReference>
<dbReference type="Pfam" id="PF03676">
    <property type="entry name" value="PHAF1"/>
    <property type="match status" value="2"/>
</dbReference>
<dbReference type="InterPro" id="IPR005373">
    <property type="entry name" value="PHAF1"/>
</dbReference>